<keyword evidence="3" id="KW-1185">Reference proteome</keyword>
<feature type="region of interest" description="Disordered" evidence="1">
    <location>
        <begin position="223"/>
        <end position="310"/>
    </location>
</feature>
<gene>
    <name evidence="2" type="ORF">BGZ70_008277</name>
</gene>
<accession>A0A9P6J736</accession>
<feature type="region of interest" description="Disordered" evidence="1">
    <location>
        <begin position="76"/>
        <end position="102"/>
    </location>
</feature>
<dbReference type="OrthoDB" id="515401at2759"/>
<feature type="compositionally biased region" description="Polar residues" evidence="1">
    <location>
        <begin position="183"/>
        <end position="208"/>
    </location>
</feature>
<dbReference type="Proteomes" id="UP000738359">
    <property type="component" value="Unassembled WGS sequence"/>
</dbReference>
<feature type="region of interest" description="Disordered" evidence="1">
    <location>
        <begin position="157"/>
        <end position="208"/>
    </location>
</feature>
<feature type="non-terminal residue" evidence="2">
    <location>
        <position position="1"/>
    </location>
</feature>
<organism evidence="2 3">
    <name type="scientific">Mortierella alpina</name>
    <name type="common">Oleaginous fungus</name>
    <name type="synonym">Mortierella renispora</name>
    <dbReference type="NCBI Taxonomy" id="64518"/>
    <lineage>
        <taxon>Eukaryota</taxon>
        <taxon>Fungi</taxon>
        <taxon>Fungi incertae sedis</taxon>
        <taxon>Mucoromycota</taxon>
        <taxon>Mortierellomycotina</taxon>
        <taxon>Mortierellomycetes</taxon>
        <taxon>Mortierellales</taxon>
        <taxon>Mortierellaceae</taxon>
        <taxon>Mortierella</taxon>
    </lineage>
</organism>
<evidence type="ECO:0000256" key="1">
    <source>
        <dbReference type="SAM" id="MobiDB-lite"/>
    </source>
</evidence>
<feature type="region of interest" description="Disordered" evidence="1">
    <location>
        <begin position="464"/>
        <end position="493"/>
    </location>
</feature>
<feature type="compositionally biased region" description="Polar residues" evidence="1">
    <location>
        <begin position="298"/>
        <end position="310"/>
    </location>
</feature>
<feature type="compositionally biased region" description="Polar residues" evidence="1">
    <location>
        <begin position="76"/>
        <end position="87"/>
    </location>
</feature>
<feature type="compositionally biased region" description="Low complexity" evidence="1">
    <location>
        <begin position="255"/>
        <end position="268"/>
    </location>
</feature>
<dbReference type="AlphaFoldDB" id="A0A9P6J736"/>
<protein>
    <submittedName>
        <fullName evidence="2">Uncharacterized protein</fullName>
    </submittedName>
</protein>
<proteinExistence type="predicted"/>
<feature type="compositionally biased region" description="Low complexity" evidence="1">
    <location>
        <begin position="223"/>
        <end position="248"/>
    </location>
</feature>
<dbReference type="EMBL" id="JAAAHY010000583">
    <property type="protein sequence ID" value="KAF9961481.1"/>
    <property type="molecule type" value="Genomic_DNA"/>
</dbReference>
<evidence type="ECO:0000313" key="2">
    <source>
        <dbReference type="EMBL" id="KAF9961481.1"/>
    </source>
</evidence>
<sequence>MDLDTPVSTAWSASMATRPIARQSGPEQLLHQHRLSQSRSILQSIAAREASGSGVQLKDLASTILQNIAGGRTLESLQQSSTSNRQGLSSKPTSSTLSDSALWKHSSVRDDDDDLQPTPEQQDYFRLQLLKHQQQVKQQQYQQQLLLQAQLQAQQQQKAMEQSSQPQAPTTDDADPFGEYDLTKTSPAGTKPSEPTETTAAKEGSTSIASDVWSLNAALKKTQKATLAPKKDTPLSPAPSSVVSSPQSLDHDLESATSPATSVSSPEVQNRSPKLPSSPATECFDASSGDKQAHASPSIGNTGTTDDNQKASAASGFATSYISSDVALLLKNARASGRDLSNNGMFSPPDLSSTTVSPMLMSDGDTGLPMAGLQAPSMAFVTPGPTLGQSPANPSQTSAASAKSLIFDDARFQVLVEHMRPGQMYKFLNILEKRCHVLRYRLGMPSIAASTLAHEQQLLSLLQPQSSFPATPSKSETPLGLGMSTPESTSSDL</sequence>
<evidence type="ECO:0000313" key="3">
    <source>
        <dbReference type="Proteomes" id="UP000738359"/>
    </source>
</evidence>
<name>A0A9P6J736_MORAP</name>
<reference evidence="2" key="1">
    <citation type="journal article" date="2020" name="Fungal Divers.">
        <title>Resolving the Mortierellaceae phylogeny through synthesis of multi-gene phylogenetics and phylogenomics.</title>
        <authorList>
            <person name="Vandepol N."/>
            <person name="Liber J."/>
            <person name="Desiro A."/>
            <person name="Na H."/>
            <person name="Kennedy M."/>
            <person name="Barry K."/>
            <person name="Grigoriev I.V."/>
            <person name="Miller A.N."/>
            <person name="O'Donnell K."/>
            <person name="Stajich J.E."/>
            <person name="Bonito G."/>
        </authorList>
    </citation>
    <scope>NUCLEOTIDE SEQUENCE</scope>
    <source>
        <strain evidence="2">CK1249</strain>
    </source>
</reference>
<feature type="compositionally biased region" description="Low complexity" evidence="1">
    <location>
        <begin position="88"/>
        <end position="100"/>
    </location>
</feature>
<comment type="caution">
    <text evidence="2">The sequence shown here is derived from an EMBL/GenBank/DDBJ whole genome shotgun (WGS) entry which is preliminary data.</text>
</comment>
<feature type="compositionally biased region" description="Polar residues" evidence="1">
    <location>
        <begin position="160"/>
        <end position="170"/>
    </location>
</feature>